<reference evidence="11" key="1">
    <citation type="journal article" date="2005" name="BMC Biol.">
        <title>The sequence of rice chromosomes 11 and 12, rich in disease resistance genes and recent gene duplications.</title>
        <authorList>
            <consortium name="The rice chromosomes 11 and 12 sequencing consortia"/>
        </authorList>
    </citation>
    <scope>NUCLEOTIDE SEQUENCE [LARGE SCALE GENOMIC DNA]</scope>
</reference>
<evidence type="ECO:0000313" key="11">
    <source>
        <dbReference type="EMBL" id="ABA94663.1"/>
    </source>
</evidence>
<dbReference type="HOGENOM" id="CLU_000837_25_2_1"/>
<evidence type="ECO:0000256" key="6">
    <source>
        <dbReference type="ARBA" id="ARBA00023054"/>
    </source>
</evidence>
<dbReference type="GO" id="GO:0009626">
    <property type="term" value="P:plant-type hypersensitive response"/>
    <property type="evidence" value="ECO:0007669"/>
    <property type="project" value="UniProtKB-ARBA"/>
</dbReference>
<dbReference type="InterPro" id="IPR044974">
    <property type="entry name" value="Disease_R_plants"/>
</dbReference>
<dbReference type="InterPro" id="IPR058922">
    <property type="entry name" value="WHD_DRP"/>
</dbReference>
<organism evidence="11">
    <name type="scientific">Oryza sativa subsp. japonica</name>
    <name type="common">Rice</name>
    <dbReference type="NCBI Taxonomy" id="39947"/>
    <lineage>
        <taxon>Eukaryota</taxon>
        <taxon>Viridiplantae</taxon>
        <taxon>Streptophyta</taxon>
        <taxon>Embryophyta</taxon>
        <taxon>Tracheophyta</taxon>
        <taxon>Spermatophyta</taxon>
        <taxon>Magnoliopsida</taxon>
        <taxon>Liliopsida</taxon>
        <taxon>Poales</taxon>
        <taxon>Poaceae</taxon>
        <taxon>BOP clade</taxon>
        <taxon>Oryzoideae</taxon>
        <taxon>Oryzeae</taxon>
        <taxon>Oryzinae</taxon>
        <taxon>Oryza</taxon>
        <taxon>Oryza sativa</taxon>
    </lineage>
</organism>
<dbReference type="InterPro" id="IPR041118">
    <property type="entry name" value="Rx_N"/>
</dbReference>
<dbReference type="CDD" id="cd14798">
    <property type="entry name" value="RX-CC_like"/>
    <property type="match status" value="1"/>
</dbReference>
<evidence type="ECO:0000256" key="3">
    <source>
        <dbReference type="ARBA" id="ARBA00022737"/>
    </source>
</evidence>
<dbReference type="InterPro" id="IPR002182">
    <property type="entry name" value="NB-ARC"/>
</dbReference>
<dbReference type="GO" id="GO:0043531">
    <property type="term" value="F:ADP binding"/>
    <property type="evidence" value="ECO:0007669"/>
    <property type="project" value="InterPro"/>
</dbReference>
<feature type="domain" description="NB-ARC" evidence="7">
    <location>
        <begin position="198"/>
        <end position="360"/>
    </location>
</feature>
<dbReference type="FunFam" id="1.10.10.10:FF:000322">
    <property type="entry name" value="Probable disease resistance protein At1g63360"/>
    <property type="match status" value="1"/>
</dbReference>
<dbReference type="Pfam" id="PF23559">
    <property type="entry name" value="WHD_DRP"/>
    <property type="match status" value="1"/>
</dbReference>
<dbReference type="Pfam" id="PF00931">
    <property type="entry name" value="NB-ARC"/>
    <property type="match status" value="1"/>
</dbReference>
<dbReference type="Gene3D" id="1.20.5.4130">
    <property type="match status" value="1"/>
</dbReference>
<dbReference type="SUPFAM" id="SSF52058">
    <property type="entry name" value="L domain-like"/>
    <property type="match status" value="1"/>
</dbReference>
<keyword evidence="3" id="KW-0677">Repeat</keyword>
<dbReference type="InterPro" id="IPR038005">
    <property type="entry name" value="RX-like_CC"/>
</dbReference>
<dbReference type="Gene3D" id="3.80.10.10">
    <property type="entry name" value="Ribonuclease Inhibitor"/>
    <property type="match status" value="1"/>
</dbReference>
<reference evidence="11" key="3">
    <citation type="submission" date="2006-01" db="EMBL/GenBank/DDBJ databases">
        <authorList>
            <person name="Buell R."/>
        </authorList>
    </citation>
    <scope>NUCLEOTIDE SEQUENCE</scope>
</reference>
<keyword evidence="4" id="KW-0547">Nucleotide-binding</keyword>
<evidence type="ECO:0000259" key="9">
    <source>
        <dbReference type="Pfam" id="PF23559"/>
    </source>
</evidence>
<dbReference type="SUPFAM" id="SSF52540">
    <property type="entry name" value="P-loop containing nucleoside triphosphate hydrolases"/>
    <property type="match status" value="1"/>
</dbReference>
<reference evidence="11" key="2">
    <citation type="submission" date="2005-04" db="EMBL/GenBank/DDBJ databases">
        <authorList>
            <person name="Buell C.R."/>
            <person name="Wing R.A."/>
            <person name="McCombie W.A."/>
            <person name="Ouyang S."/>
        </authorList>
    </citation>
    <scope>NUCLEOTIDE SEQUENCE</scope>
</reference>
<feature type="domain" description="Disease resistance R13L4/SHOC-2-like LRR" evidence="10">
    <location>
        <begin position="572"/>
        <end position="703"/>
    </location>
</feature>
<dbReference type="Gene3D" id="3.40.50.300">
    <property type="entry name" value="P-loop containing nucleotide triphosphate hydrolases"/>
    <property type="match status" value="1"/>
</dbReference>
<keyword evidence="5" id="KW-0611">Plant defense</keyword>
<dbReference type="PRINTS" id="PR00364">
    <property type="entry name" value="DISEASERSIST"/>
</dbReference>
<dbReference type="PANTHER" id="PTHR23155">
    <property type="entry name" value="DISEASE RESISTANCE PROTEIN RP"/>
    <property type="match status" value="1"/>
</dbReference>
<dbReference type="InterPro" id="IPR027417">
    <property type="entry name" value="P-loop_NTPase"/>
</dbReference>
<dbReference type="InterPro" id="IPR036388">
    <property type="entry name" value="WH-like_DNA-bd_sf"/>
</dbReference>
<feature type="domain" description="Disease resistance protein winged helix" evidence="9">
    <location>
        <begin position="453"/>
        <end position="521"/>
    </location>
</feature>
<gene>
    <name evidence="11" type="ordered locus">LOC_Os11g39160</name>
</gene>
<protein>
    <submittedName>
        <fullName evidence="11">NB-ARC domain containing protein</fullName>
    </submittedName>
</protein>
<dbReference type="Gene3D" id="1.10.10.10">
    <property type="entry name" value="Winged helix-like DNA-binding domain superfamily/Winged helix DNA-binding domain"/>
    <property type="match status" value="1"/>
</dbReference>
<sequence>MDLVVGASSGAVKSLVNKLGSLLAQEYTLISGVHDDIQYINDELASMQAFLNRLKRDINHDEQRQDWMKQVREVAYDIEDCVDDVSHRLGREPRGAGKLVTLRRAWYLLTTLYQRRCIAADIGNLKVRAQHVSERRTRYGVENLLANANGGGNNNSGDPRDHPVSLPRLIGTVEPVGMEDAMNDLQRWFMVSKHNSQQQSQISYLAIVGSGGLGKTTLAMSFYRKFGDEFNSRAFMLASQKFRLPTVLRSLVSQFHEKQVGASQDALQGIEEWGVEELKKKLADQLEGKRYHILIDDIWSVSAWESIRDSLPKNDKGSCVIVTTRFNSVAEACRRQNGHVHKLKQLDPENSNKLFLQIISANGLCPTRTINDEIVVKMCGCLPLAIVVVSGLIASELKSKIGKTLDQKLIEVEKALSAELGNNLTTEVVRIINHCYKNLPPDLKTCLLYLSTFPKGRNISRKCLIRRWIAEGFVTDKHGQTAEEVAEDNFNELIGRNLIRPINNSSNGKVKSCQIHDMVLEYIVSKSGEENFITVIGSHWQTPFPSYKVRRLSVHKSDRQETELVERMKLSHVRSLTVLESFKALHSNMLKFQILQVLDLEGCKDLSSNQLKKICNMHQMKYLSLRGTDIHKIPKKIGKLEYLEVLDIRDTNVTNLPPSVERLQRMAHLLAGNKTKRRALRLTEGITKMTTIQTLSGIEISGSLATFAGIIRNAVRYAEDGDITGLQGTSKEGSKVDMPKQLRPLAALEKLTNLNKLAIYRIVKFSVKDDELLLSAIEHLSSCSLKFLVVDDNFTGFLYRSLSSSQAPPEHLYTLELSGSLFKVPEWIDRLHNLEKLTLSLTSLTTHTLVTLSRLPELFSLIFSLDAAKDISNILKTVHKNTLESGGKIFVPDGGFTKLRLLRFTAPVLPPLSFLEGAMPELQRLELRFRIIECVYGLENLSSLQQVFLTFSSQAPEDAKEKISQIKGLASKIRKADSSNISVEPTSPGYPPGGVYPVKASGRDNLVSEPLTMASDVERVLHVTFLLSSWAASGSISDKRIKPTGTPLNPKARFRSCTRVKQISQASSMHKKPSMAATSTMAVVSPVRTDLHNQDQGVKSIEELRVVLKELATLIQEKLVKKEEWHSKQEAIEQDMAVGMVMPSPISTPPTQPAGLEACRQRCLSSPLQPHPQVLKWCKRIKVTHG</sequence>
<dbReference type="AlphaFoldDB" id="Q2R1H5"/>
<dbReference type="PANTHER" id="PTHR23155:SF934">
    <property type="entry name" value="OS11G0604900 PROTEIN"/>
    <property type="match status" value="1"/>
</dbReference>
<dbReference type="InterPro" id="IPR032675">
    <property type="entry name" value="LRR_dom_sf"/>
</dbReference>
<comment type="similarity">
    <text evidence="1">Belongs to the disease resistance NB-LRR family.</text>
</comment>
<evidence type="ECO:0000256" key="1">
    <source>
        <dbReference type="ARBA" id="ARBA00008894"/>
    </source>
</evidence>
<dbReference type="EMBL" id="DP000010">
    <property type="protein sequence ID" value="ABA94663.1"/>
    <property type="molecule type" value="Genomic_DNA"/>
</dbReference>
<evidence type="ECO:0000256" key="5">
    <source>
        <dbReference type="ARBA" id="ARBA00022821"/>
    </source>
</evidence>
<proteinExistence type="inferred from homology"/>
<evidence type="ECO:0000259" key="10">
    <source>
        <dbReference type="Pfam" id="PF23598"/>
    </source>
</evidence>
<evidence type="ECO:0000256" key="2">
    <source>
        <dbReference type="ARBA" id="ARBA00022614"/>
    </source>
</evidence>
<evidence type="ECO:0000259" key="7">
    <source>
        <dbReference type="Pfam" id="PF00931"/>
    </source>
</evidence>
<evidence type="ECO:0000259" key="8">
    <source>
        <dbReference type="Pfam" id="PF18052"/>
    </source>
</evidence>
<accession>Q2R1H5</accession>
<feature type="domain" description="Disease resistance N-terminal" evidence="8">
    <location>
        <begin position="11"/>
        <end position="94"/>
    </location>
</feature>
<keyword evidence="6" id="KW-0175">Coiled coil</keyword>
<dbReference type="InterPro" id="IPR055414">
    <property type="entry name" value="LRR_R13L4/SHOC2-like"/>
</dbReference>
<feature type="domain" description="Disease resistance R13L4/SHOC-2-like LRR" evidence="10">
    <location>
        <begin position="745"/>
        <end position="957"/>
    </location>
</feature>
<evidence type="ECO:0000256" key="4">
    <source>
        <dbReference type="ARBA" id="ARBA00022741"/>
    </source>
</evidence>
<dbReference type="Pfam" id="PF18052">
    <property type="entry name" value="Rx_N"/>
    <property type="match status" value="1"/>
</dbReference>
<keyword evidence="2" id="KW-0433">Leucine-rich repeat</keyword>
<name>Q2R1H5_ORYSJ</name>
<dbReference type="GO" id="GO:0042742">
    <property type="term" value="P:defense response to bacterium"/>
    <property type="evidence" value="ECO:0007669"/>
    <property type="project" value="UniProtKB-ARBA"/>
</dbReference>
<dbReference type="Pfam" id="PF23598">
    <property type="entry name" value="LRR_14"/>
    <property type="match status" value="2"/>
</dbReference>
<dbReference type="GO" id="GO:0002758">
    <property type="term" value="P:innate immune response-activating signaling pathway"/>
    <property type="evidence" value="ECO:0007669"/>
    <property type="project" value="UniProtKB-ARBA"/>
</dbReference>